<keyword evidence="1" id="KW-1185">Reference proteome</keyword>
<gene>
    <name evidence="2" type="primary">LOC136081677</name>
</gene>
<name>A0ABM4C1N4_HYDVU</name>
<proteinExistence type="predicted"/>
<dbReference type="Proteomes" id="UP001652625">
    <property type="component" value="Chromosome 06"/>
</dbReference>
<evidence type="ECO:0000313" key="2">
    <source>
        <dbReference type="RefSeq" id="XP_065655443.1"/>
    </source>
</evidence>
<evidence type="ECO:0000313" key="1">
    <source>
        <dbReference type="Proteomes" id="UP001652625"/>
    </source>
</evidence>
<reference evidence="2" key="1">
    <citation type="submission" date="2025-08" db="UniProtKB">
        <authorList>
            <consortium name="RefSeq"/>
        </authorList>
    </citation>
    <scope>IDENTIFICATION</scope>
</reference>
<protein>
    <submittedName>
        <fullName evidence="2">Uncharacterized protein LOC136081677</fullName>
    </submittedName>
</protein>
<dbReference type="RefSeq" id="XP_065655443.1">
    <property type="nucleotide sequence ID" value="XM_065799371.1"/>
</dbReference>
<organism evidence="1 2">
    <name type="scientific">Hydra vulgaris</name>
    <name type="common">Hydra</name>
    <name type="synonym">Hydra attenuata</name>
    <dbReference type="NCBI Taxonomy" id="6087"/>
    <lineage>
        <taxon>Eukaryota</taxon>
        <taxon>Metazoa</taxon>
        <taxon>Cnidaria</taxon>
        <taxon>Hydrozoa</taxon>
        <taxon>Hydroidolina</taxon>
        <taxon>Anthoathecata</taxon>
        <taxon>Aplanulata</taxon>
        <taxon>Hydridae</taxon>
        <taxon>Hydra</taxon>
    </lineage>
</organism>
<dbReference type="GeneID" id="136081677"/>
<sequence>MLGERIFCGKQFVNNATRMKRHLVKNCKNVTNDVKQKFNIKGSLLSTELVAEIAVSSTEDEDDEDLDNENKNIVSNNSYTVFRDRVDFSLVMPSASSQSVLNSLSVDATATELFQRFSSLSGHNLPGIKCWMDICDRKHQEDLEITFAKAIYGTVTAFSMTDNPLWIEFFKN</sequence>
<accession>A0ABM4C1N4</accession>